<sequence length="352" mass="39431">MKSRYLKLAMTVLTAGVCGALPAFVLQPFLINNGAQLGTPRGGPGLVLTLVGERVLLMASETDAKQQEEEGEFKHYDDDSEESQDWKEEEGKNEKEEEGMEEQTQKNQEGKEYYDSGDYSVGTTYEGDEDYHEKSYEESMTESKELEEPDDYHNRGEGESEDYEKPEEYESNSEDGSGEQENDEGNSTEETDVEEDESTTESESREGKSTHGKGNVENNESENDEISSSYPKDNGEYHVTVPDTESQNQTLKVISNNRDMKGVEHDGNAATDKTDNKNHQLAEPMKSDEVKSIYVPEEMVSQTEYSRSEGSTNMEGSQDESHTTDIPGVTKLKETEEVQLAPVVYHVSPKLI</sequence>
<dbReference type="EMBL" id="NEVH01026087">
    <property type="protein sequence ID" value="PNF14899.1"/>
    <property type="molecule type" value="Genomic_DNA"/>
</dbReference>
<evidence type="ECO:0000313" key="3">
    <source>
        <dbReference type="Proteomes" id="UP000235965"/>
    </source>
</evidence>
<name>A0A2J7PEX9_9NEOP</name>
<feature type="compositionally biased region" description="Basic and acidic residues" evidence="1">
    <location>
        <begin position="84"/>
        <end position="95"/>
    </location>
</feature>
<evidence type="ECO:0000313" key="2">
    <source>
        <dbReference type="EMBL" id="PNF14899.1"/>
    </source>
</evidence>
<organism evidence="2 3">
    <name type="scientific">Cryptotermes secundus</name>
    <dbReference type="NCBI Taxonomy" id="105785"/>
    <lineage>
        <taxon>Eukaryota</taxon>
        <taxon>Metazoa</taxon>
        <taxon>Ecdysozoa</taxon>
        <taxon>Arthropoda</taxon>
        <taxon>Hexapoda</taxon>
        <taxon>Insecta</taxon>
        <taxon>Pterygota</taxon>
        <taxon>Neoptera</taxon>
        <taxon>Polyneoptera</taxon>
        <taxon>Dictyoptera</taxon>
        <taxon>Blattodea</taxon>
        <taxon>Blattoidea</taxon>
        <taxon>Termitoidae</taxon>
        <taxon>Kalotermitidae</taxon>
        <taxon>Cryptotermitinae</taxon>
        <taxon>Cryptotermes</taxon>
    </lineage>
</organism>
<evidence type="ECO:0000256" key="1">
    <source>
        <dbReference type="SAM" id="MobiDB-lite"/>
    </source>
</evidence>
<proteinExistence type="predicted"/>
<feature type="compositionally biased region" description="Polar residues" evidence="1">
    <location>
        <begin position="300"/>
        <end position="316"/>
    </location>
</feature>
<protein>
    <submittedName>
        <fullName evidence="2">Uncharacterized protein</fullName>
    </submittedName>
</protein>
<dbReference type="InParanoid" id="A0A2J7PEX9"/>
<feature type="region of interest" description="Disordered" evidence="1">
    <location>
        <begin position="62"/>
        <end position="326"/>
    </location>
</feature>
<reference evidence="2 3" key="1">
    <citation type="submission" date="2017-12" db="EMBL/GenBank/DDBJ databases">
        <title>Hemimetabolous genomes reveal molecular basis of termite eusociality.</title>
        <authorList>
            <person name="Harrison M.C."/>
            <person name="Jongepier E."/>
            <person name="Robertson H.M."/>
            <person name="Arning N."/>
            <person name="Bitard-Feildel T."/>
            <person name="Chao H."/>
            <person name="Childers C.P."/>
            <person name="Dinh H."/>
            <person name="Doddapaneni H."/>
            <person name="Dugan S."/>
            <person name="Gowin J."/>
            <person name="Greiner C."/>
            <person name="Han Y."/>
            <person name="Hu H."/>
            <person name="Hughes D.S.T."/>
            <person name="Huylmans A.-K."/>
            <person name="Kemena C."/>
            <person name="Kremer L.P.M."/>
            <person name="Lee S.L."/>
            <person name="Lopez-Ezquerra A."/>
            <person name="Mallet L."/>
            <person name="Monroy-Kuhn J.M."/>
            <person name="Moser A."/>
            <person name="Murali S.C."/>
            <person name="Muzny D.M."/>
            <person name="Otani S."/>
            <person name="Piulachs M.-D."/>
            <person name="Poelchau M."/>
            <person name="Qu J."/>
            <person name="Schaub F."/>
            <person name="Wada-Katsumata A."/>
            <person name="Worley K.C."/>
            <person name="Xie Q."/>
            <person name="Ylla G."/>
            <person name="Poulsen M."/>
            <person name="Gibbs R.A."/>
            <person name="Schal C."/>
            <person name="Richards S."/>
            <person name="Belles X."/>
            <person name="Korb J."/>
            <person name="Bornberg-Bauer E."/>
        </authorList>
    </citation>
    <scope>NUCLEOTIDE SEQUENCE [LARGE SCALE GENOMIC DNA]</scope>
    <source>
        <tissue evidence="2">Whole body</tissue>
    </source>
</reference>
<accession>A0A2J7PEX9</accession>
<feature type="compositionally biased region" description="Basic and acidic residues" evidence="1">
    <location>
        <begin position="62"/>
        <end position="77"/>
    </location>
</feature>
<feature type="compositionally biased region" description="Polar residues" evidence="1">
    <location>
        <begin position="243"/>
        <end position="257"/>
    </location>
</feature>
<dbReference type="AlphaFoldDB" id="A0A2J7PEX9"/>
<feature type="compositionally biased region" description="Basic and acidic residues" evidence="1">
    <location>
        <begin position="258"/>
        <end position="291"/>
    </location>
</feature>
<dbReference type="OrthoDB" id="8194084at2759"/>
<dbReference type="STRING" id="105785.A0A2J7PEX9"/>
<comment type="caution">
    <text evidence="2">The sequence shown here is derived from an EMBL/GenBank/DDBJ whole genome shotgun (WGS) entry which is preliminary data.</text>
</comment>
<dbReference type="Proteomes" id="UP000235965">
    <property type="component" value="Unassembled WGS sequence"/>
</dbReference>
<feature type="compositionally biased region" description="Acidic residues" evidence="1">
    <location>
        <begin position="159"/>
        <end position="200"/>
    </location>
</feature>
<feature type="compositionally biased region" description="Basic and acidic residues" evidence="1">
    <location>
        <begin position="131"/>
        <end position="158"/>
    </location>
</feature>
<gene>
    <name evidence="2" type="ORF">B7P43_G05142</name>
</gene>
<keyword evidence="3" id="KW-1185">Reference proteome</keyword>